<feature type="compositionally biased region" description="Polar residues" evidence="5">
    <location>
        <begin position="1659"/>
        <end position="1669"/>
    </location>
</feature>
<feature type="repeat" description="ANK" evidence="4">
    <location>
        <begin position="982"/>
        <end position="1014"/>
    </location>
</feature>
<feature type="compositionally biased region" description="Polar residues" evidence="5">
    <location>
        <begin position="1541"/>
        <end position="1560"/>
    </location>
</feature>
<dbReference type="Gene3D" id="1.25.40.20">
    <property type="entry name" value="Ankyrin repeat-containing domain"/>
    <property type="match status" value="3"/>
</dbReference>
<dbReference type="SUPFAM" id="SSF48403">
    <property type="entry name" value="Ankyrin repeat"/>
    <property type="match status" value="2"/>
</dbReference>
<accession>A0AAI8VMS5</accession>
<dbReference type="EMBL" id="CAUWAG010000010">
    <property type="protein sequence ID" value="CAJ2507809.1"/>
    <property type="molecule type" value="Genomic_DNA"/>
</dbReference>
<dbReference type="PANTHER" id="PTHR23206">
    <property type="entry name" value="MASK PROTEIN"/>
    <property type="match status" value="1"/>
</dbReference>
<feature type="repeat" description="ANK" evidence="4">
    <location>
        <begin position="1206"/>
        <end position="1238"/>
    </location>
</feature>
<feature type="compositionally biased region" description="Polar residues" evidence="5">
    <location>
        <begin position="1615"/>
        <end position="1630"/>
    </location>
</feature>
<dbReference type="PROSITE" id="PS50297">
    <property type="entry name" value="ANK_REP_REGION"/>
    <property type="match status" value="5"/>
</dbReference>
<organism evidence="8 9">
    <name type="scientific">Anthostomella pinea</name>
    <dbReference type="NCBI Taxonomy" id="933095"/>
    <lineage>
        <taxon>Eukaryota</taxon>
        <taxon>Fungi</taxon>
        <taxon>Dikarya</taxon>
        <taxon>Ascomycota</taxon>
        <taxon>Pezizomycotina</taxon>
        <taxon>Sordariomycetes</taxon>
        <taxon>Xylariomycetidae</taxon>
        <taxon>Xylariales</taxon>
        <taxon>Xylariaceae</taxon>
        <taxon>Anthostomella</taxon>
    </lineage>
</organism>
<comment type="caution">
    <text evidence="8">The sequence shown here is derived from an EMBL/GenBank/DDBJ whole genome shotgun (WGS) entry which is preliminary data.</text>
</comment>
<keyword evidence="3 4" id="KW-0040">ANK repeat</keyword>
<reference evidence="8" key="1">
    <citation type="submission" date="2023-10" db="EMBL/GenBank/DDBJ databases">
        <authorList>
            <person name="Hackl T."/>
        </authorList>
    </citation>
    <scope>NUCLEOTIDE SEQUENCE</scope>
</reference>
<name>A0AAI8VMS5_9PEZI</name>
<dbReference type="InterPro" id="IPR027417">
    <property type="entry name" value="P-loop_NTPase"/>
</dbReference>
<feature type="repeat" description="ANK" evidence="4">
    <location>
        <begin position="951"/>
        <end position="980"/>
    </location>
</feature>
<evidence type="ECO:0000256" key="1">
    <source>
        <dbReference type="ARBA" id="ARBA00007920"/>
    </source>
</evidence>
<dbReference type="InterPro" id="IPR051631">
    <property type="entry name" value="Ankyrin-KH/SAM_domain"/>
</dbReference>
<evidence type="ECO:0000256" key="5">
    <source>
        <dbReference type="SAM" id="MobiDB-lite"/>
    </source>
</evidence>
<dbReference type="InterPro" id="IPR007751">
    <property type="entry name" value="DUF676_lipase-like"/>
</dbReference>
<evidence type="ECO:0000256" key="3">
    <source>
        <dbReference type="ARBA" id="ARBA00023043"/>
    </source>
</evidence>
<dbReference type="InterPro" id="IPR002110">
    <property type="entry name" value="Ankyrin_rpt"/>
</dbReference>
<keyword evidence="2" id="KW-0677">Repeat</keyword>
<comment type="similarity">
    <text evidence="1">Belongs to the putative lipase ROG1 family.</text>
</comment>
<dbReference type="Proteomes" id="UP001295740">
    <property type="component" value="Unassembled WGS sequence"/>
</dbReference>
<evidence type="ECO:0000313" key="9">
    <source>
        <dbReference type="Proteomes" id="UP001295740"/>
    </source>
</evidence>
<feature type="repeat" description="ANK" evidence="4">
    <location>
        <begin position="1273"/>
        <end position="1305"/>
    </location>
</feature>
<feature type="compositionally biased region" description="Low complexity" evidence="5">
    <location>
        <begin position="1631"/>
        <end position="1640"/>
    </location>
</feature>
<dbReference type="SUPFAM" id="SSF140860">
    <property type="entry name" value="Pseudo ankyrin repeat-like"/>
    <property type="match status" value="1"/>
</dbReference>
<dbReference type="PANTHER" id="PTHR23206:SF8">
    <property type="entry name" value="ANKYRIN REPEAT AND KH DOMAIN-CONTAINING 1"/>
    <property type="match status" value="1"/>
</dbReference>
<sequence length="1902" mass="209187">MSLQRSATRKAGSVPAKRKKDYDIVQQGIKELYPSDKPNVVPDIDIVLVPGLGGHPERSWMSESTKFNWTTDALVRDFPRARILLYEYESAWRGSLKIKQFMSNIAMTLLVGLKSKREGCSRRPIVFIGHSMGGLVVAKAITIADSRRDKFPIMFEAIAASIFFGTPFNGAPVASVAAMYAQFAEKIGAATASKLLDLMKPGDEALRELKHEFMRLVGKLNPKIDCLCFYEEQPTDFSKMAGLPGLFGLSKLAIPSKYAEFVSRDSATLPGVEECGLACNHRDLVKFDGPKDNRWSQLVRDPLKSVIHGAHLAVKNRLNSVRDIDRTMVSGIMDALEGVQLQKKRKILAQTFAQSSWITKEAEYTQWLVHPGGDPAQAAAPRGECLWIRGPEGRGKTSASMAAIDEVETLIRINDEENTGQDPILLVYFFCDSTAADCSTAEDLLKSLVRQLISQQETLAPYAKSFAKKKTKEEGSKSQAQVTVENLWQSLQDMLTDEFIGSKVFFVLNNLHALPEDSDSTIKLMNYINAELQTINSMDTKRVPTRWFITSREAHNLDQALKVDGVRLIDLEDEKYGDQVQMSLRKHAKDKVSTLEQAKKYNKALAYFASSLIGKRAQNTQWIDITCVQLEELPQAESDLKVRRVLETMPQDLQTLLNNAWLQVFQSSGKEAEKIKEMLRALVITYEDPTEAVLGVLAGLCSSEEEKAELHGLIEKCKPLITIKRDGTVCFMNIVVKTHLLENSKQLLGLSTEEIKWQHGILALRSFTHIKEKFDFEPEAKPEVNPDGDANEVASDHGGEADDGDSNNDEESDEEEEDSDDEQDSDSDSDDDDDASESEESEDDPDPEADILEDRAMPYAVKYWLRHASKATREIAEDLSLERDFWMPGSRIRHRWLVEYCRMTSTFDDFDYKSLTGLHIAASIGFRRLVAALIRNGYEDEIKTRDSLINTPLHFAAFFGRPKIVEELLNKGAVIDDGDDIGEQTPLHMAAFGGHVEVMKKLLLRGANPNATTSDIGPVVNAAISSGNRAAVELLVEKGVSLMIVDRPDLDAPLALAALLSDVSMFEYLIQKYADKLPATEYSKALVKSAEAGRIEVFNKLLEFQHSQEYFQEALDAAVGEWNWDIVTVLLERRPGLDCNNLFYEAATGTEPQDKILEVVWQYTNGSISPETLNKSLYDATDREKESTVKLLLEKFGANPNATGDDYGNALTAAAYDGTMEIIDLLLNAGADVNAPEGWAIQSAAAEGHHEVVEKLLEKGANVNAFTTNENFEAGTALQGACEAGKADIVSLLLEHNANPNLGGGTDSPPIIAAAMRAEEEILAMLVKAKADLDVFGGYDMSSPLINAAAYMPRESLQILLDAGANINLPDRDGDTALIVASRRGDEEAVTFLLDSGADIMHASKENENALHAALENENEDCMRVLVDRVTVLFGALKTAMDSGNTAAISIVRSVASSKQGLSYDEEPPTADARGSKQASEHGGDTDGDDGGDDDDDDEEEEEGGDGGDEDEGSQQDDDTPSTHPGEAEETDGNHDKGEAENQSAFEEQQVFNVPDTTSDLPEDLRAAIGTQVSLLTQFSPRNTEEQAAAPDAVPEQPSYHRQSDWQIEPEHNQYAASQQRSQEPTTNQSQPVQQAQVPAELPGQAPIKRKPAPRASYDGQSSLYTQTPSPQPLNVGYKPPPIAPYRPSRDNSSFQGAQTSQPTPAYPSPQQQQPTPPPASTAAYQNIQAYQPSQSSQAAPAAAYQAPSPYQGASMYDGSHYGDASGSSSQQTYAAYHPDPYGSNNSTTQQQQVYNSDGAVQAYQPQLYHEQSAQTQAQQYQGYYGGSPNLSADTYNNTTTQQQHQQHQQYDEIMYAQGGADWDDASRPQLKQQRSSFLVGGMKNTFDKAKLMGNGMFARKP</sequence>
<dbReference type="Gene3D" id="3.40.50.1820">
    <property type="entry name" value="alpha/beta hydrolase"/>
    <property type="match status" value="1"/>
</dbReference>
<dbReference type="PROSITE" id="PS50088">
    <property type="entry name" value="ANK_REPEAT"/>
    <property type="match status" value="7"/>
</dbReference>
<dbReference type="SMART" id="SM00248">
    <property type="entry name" value="ANK"/>
    <property type="match status" value="14"/>
</dbReference>
<feature type="domain" description="Nephrocystin 3-like N-terminal" evidence="7">
    <location>
        <begin position="356"/>
        <end position="552"/>
    </location>
</feature>
<feature type="repeat" description="ANK" evidence="4">
    <location>
        <begin position="1373"/>
        <end position="1405"/>
    </location>
</feature>
<dbReference type="InterPro" id="IPR029058">
    <property type="entry name" value="AB_hydrolase_fold"/>
</dbReference>
<proteinExistence type="inferred from homology"/>
<keyword evidence="9" id="KW-1185">Reference proteome</keyword>
<dbReference type="GO" id="GO:0005737">
    <property type="term" value="C:cytoplasm"/>
    <property type="evidence" value="ECO:0007669"/>
    <property type="project" value="TreeGrafter"/>
</dbReference>
<dbReference type="Pfam" id="PF24883">
    <property type="entry name" value="NPHP3_N"/>
    <property type="match status" value="1"/>
</dbReference>
<dbReference type="Pfam" id="PF12796">
    <property type="entry name" value="Ank_2"/>
    <property type="match status" value="3"/>
</dbReference>
<feature type="domain" description="DUF676" evidence="6">
    <location>
        <begin position="76"/>
        <end position="195"/>
    </location>
</feature>
<dbReference type="SUPFAM" id="SSF53474">
    <property type="entry name" value="alpha/beta-Hydrolases"/>
    <property type="match status" value="1"/>
</dbReference>
<dbReference type="Gene3D" id="3.40.50.300">
    <property type="entry name" value="P-loop containing nucleotide triphosphate hydrolases"/>
    <property type="match status" value="1"/>
</dbReference>
<evidence type="ECO:0000256" key="2">
    <source>
        <dbReference type="ARBA" id="ARBA00022737"/>
    </source>
</evidence>
<feature type="region of interest" description="Disordered" evidence="5">
    <location>
        <begin position="1457"/>
        <end position="1723"/>
    </location>
</feature>
<evidence type="ECO:0000259" key="7">
    <source>
        <dbReference type="Pfam" id="PF24883"/>
    </source>
</evidence>
<feature type="repeat" description="ANK" evidence="4">
    <location>
        <begin position="1240"/>
        <end position="1268"/>
    </location>
</feature>
<protein>
    <submittedName>
        <fullName evidence="8">Uu.00g089950.m01.CDS01</fullName>
    </submittedName>
</protein>
<dbReference type="InterPro" id="IPR056884">
    <property type="entry name" value="NPHP3-like_N"/>
</dbReference>
<feature type="compositionally biased region" description="Low complexity" evidence="5">
    <location>
        <begin position="1699"/>
        <end position="1714"/>
    </location>
</feature>
<evidence type="ECO:0000313" key="8">
    <source>
        <dbReference type="EMBL" id="CAJ2507809.1"/>
    </source>
</evidence>
<feature type="repeat" description="ANK" evidence="4">
    <location>
        <begin position="1340"/>
        <end position="1372"/>
    </location>
</feature>
<evidence type="ECO:0000256" key="4">
    <source>
        <dbReference type="PROSITE-ProRule" id="PRU00023"/>
    </source>
</evidence>
<dbReference type="Pfam" id="PF00023">
    <property type="entry name" value="Ank"/>
    <property type="match status" value="1"/>
</dbReference>
<feature type="region of interest" description="Disordered" evidence="5">
    <location>
        <begin position="778"/>
        <end position="852"/>
    </location>
</feature>
<feature type="region of interest" description="Disordered" evidence="5">
    <location>
        <begin position="1756"/>
        <end position="1790"/>
    </location>
</feature>
<feature type="compositionally biased region" description="Acidic residues" evidence="5">
    <location>
        <begin position="1486"/>
        <end position="1520"/>
    </location>
</feature>
<dbReference type="Pfam" id="PF05057">
    <property type="entry name" value="DUF676"/>
    <property type="match status" value="1"/>
</dbReference>
<feature type="compositionally biased region" description="Polar residues" evidence="5">
    <location>
        <begin position="1571"/>
        <end position="1582"/>
    </location>
</feature>
<gene>
    <name evidence="8" type="ORF">KHLLAP_LOCUS8277</name>
</gene>
<evidence type="ECO:0000259" key="6">
    <source>
        <dbReference type="Pfam" id="PF05057"/>
    </source>
</evidence>
<dbReference type="InterPro" id="IPR036770">
    <property type="entry name" value="Ankyrin_rpt-contain_sf"/>
</dbReference>
<dbReference type="PRINTS" id="PR01415">
    <property type="entry name" value="ANKYRIN"/>
</dbReference>
<feature type="compositionally biased region" description="Acidic residues" evidence="5">
    <location>
        <begin position="801"/>
        <end position="851"/>
    </location>
</feature>